<keyword evidence="3" id="KW-1185">Reference proteome</keyword>
<comment type="caution">
    <text evidence="2">The sequence shown here is derived from an EMBL/GenBank/DDBJ whole genome shotgun (WGS) entry which is preliminary data.</text>
</comment>
<dbReference type="Proteomes" id="UP001158049">
    <property type="component" value="Unassembled WGS sequence"/>
</dbReference>
<protein>
    <submittedName>
        <fullName evidence="2">Cobaltochelatase CobS</fullName>
    </submittedName>
</protein>
<dbReference type="InterPro" id="IPR027417">
    <property type="entry name" value="P-loop_NTPase"/>
</dbReference>
<dbReference type="SUPFAM" id="SSF52540">
    <property type="entry name" value="P-loop containing nucleoside triphosphate hydrolases"/>
    <property type="match status" value="1"/>
</dbReference>
<evidence type="ECO:0000313" key="3">
    <source>
        <dbReference type="Proteomes" id="UP001158049"/>
    </source>
</evidence>
<dbReference type="Gene3D" id="3.40.50.300">
    <property type="entry name" value="P-loop containing nucleotide triphosphate hydrolases"/>
    <property type="match status" value="1"/>
</dbReference>
<dbReference type="SMART" id="SM00382">
    <property type="entry name" value="AAA"/>
    <property type="match status" value="1"/>
</dbReference>
<accession>A0ABY1QLL9</accession>
<sequence length="379" mass="40945">MQAAIQAVEKKAVKDVFGLDDPAFAKTQVKVFGTTVDTPAVIDGFKFTIENLRRMMVWAAAASLPDGFFKAKMKRNLMIFGPTGCGKTELVKQFAARTGRPLFRTQCSEDTDQAQLFGSWKLCRPIVKDELVEDAGILEKGIQGIAKAIEKLAISIKRNTGVGPEMTFVDGPVLRWARTPNAILVLDESDQLLPTVAMSLNCVLDGDDIVVPETGERVKIAPGALVAATANTNGRGSAGGNGGSASLYKGTKRQNIASTDRFFVINASYLSEEEEKELLMNQVGLPDVAATAMSRLAGKVRSLFLGINEDAGANGEPLEFTITTRNLLNWGMSYKLFNVTGMDSKTAFTESLNMTLLDFGSAAERKAVQDLWETIVTDA</sequence>
<evidence type="ECO:0000313" key="2">
    <source>
        <dbReference type="EMBL" id="SMP72680.1"/>
    </source>
</evidence>
<evidence type="ECO:0000259" key="1">
    <source>
        <dbReference type="SMART" id="SM00382"/>
    </source>
</evidence>
<dbReference type="EMBL" id="FXUL01000018">
    <property type="protein sequence ID" value="SMP72680.1"/>
    <property type="molecule type" value="Genomic_DNA"/>
</dbReference>
<dbReference type="InterPro" id="IPR003593">
    <property type="entry name" value="AAA+_ATPase"/>
</dbReference>
<dbReference type="PANTHER" id="PTHR42759:SF1">
    <property type="entry name" value="MAGNESIUM-CHELATASE SUBUNIT CHLD"/>
    <property type="match status" value="1"/>
</dbReference>
<dbReference type="RefSeq" id="WP_283444143.1">
    <property type="nucleotide sequence ID" value="NZ_FXUL01000018.1"/>
</dbReference>
<dbReference type="InterPro" id="IPR050764">
    <property type="entry name" value="CbbQ/NirQ/NorQ/GpvN"/>
</dbReference>
<dbReference type="PANTHER" id="PTHR42759">
    <property type="entry name" value="MOXR FAMILY PROTEIN"/>
    <property type="match status" value="1"/>
</dbReference>
<feature type="domain" description="AAA+ ATPase" evidence="1">
    <location>
        <begin position="73"/>
        <end position="268"/>
    </location>
</feature>
<dbReference type="Pfam" id="PF07728">
    <property type="entry name" value="AAA_5"/>
    <property type="match status" value="1"/>
</dbReference>
<name>A0ABY1QLL9_9BURK</name>
<proteinExistence type="predicted"/>
<dbReference type="InterPro" id="IPR011704">
    <property type="entry name" value="ATPase_dyneun-rel_AAA"/>
</dbReference>
<organism evidence="2 3">
    <name type="scientific">Noviherbaspirillum suwonense</name>
    <dbReference type="NCBI Taxonomy" id="1224511"/>
    <lineage>
        <taxon>Bacteria</taxon>
        <taxon>Pseudomonadati</taxon>
        <taxon>Pseudomonadota</taxon>
        <taxon>Betaproteobacteria</taxon>
        <taxon>Burkholderiales</taxon>
        <taxon>Oxalobacteraceae</taxon>
        <taxon>Noviherbaspirillum</taxon>
    </lineage>
</organism>
<reference evidence="2 3" key="1">
    <citation type="submission" date="2017-05" db="EMBL/GenBank/DDBJ databases">
        <authorList>
            <person name="Varghese N."/>
            <person name="Submissions S."/>
        </authorList>
    </citation>
    <scope>NUCLEOTIDE SEQUENCE [LARGE SCALE GENOMIC DNA]</scope>
    <source>
        <strain evidence="2 3">DSM 26001</strain>
    </source>
</reference>
<gene>
    <name evidence="2" type="ORF">SAMN06295970_11892</name>
</gene>